<reference evidence="2 3" key="1">
    <citation type="submission" date="2015-04" db="EMBL/GenBank/DDBJ databases">
        <authorList>
            <person name="Heijne W.H."/>
            <person name="Fedorova N.D."/>
            <person name="Nierman W.C."/>
            <person name="Vollebregt A.W."/>
            <person name="Zhao Z."/>
            <person name="Wu L."/>
            <person name="Kumar M."/>
            <person name="Stam H."/>
            <person name="van den Berg M.A."/>
            <person name="Pel H.J."/>
        </authorList>
    </citation>
    <scope>NUCLEOTIDE SEQUENCE [LARGE SCALE GENOMIC DNA]</scope>
    <source>
        <strain evidence="2 3">CBS 393.64</strain>
    </source>
</reference>
<dbReference type="GeneID" id="25316773"/>
<dbReference type="Gene3D" id="3.50.50.60">
    <property type="entry name" value="FAD/NAD(P)-binding domain"/>
    <property type="match status" value="1"/>
</dbReference>
<dbReference type="GO" id="GO:0050660">
    <property type="term" value="F:flavin adenine dinucleotide binding"/>
    <property type="evidence" value="ECO:0007669"/>
    <property type="project" value="TreeGrafter"/>
</dbReference>
<organism evidence="2 3">
    <name type="scientific">Rasamsonia emersonii (strain ATCC 16479 / CBS 393.64 / IMI 116815)</name>
    <dbReference type="NCBI Taxonomy" id="1408163"/>
    <lineage>
        <taxon>Eukaryota</taxon>
        <taxon>Fungi</taxon>
        <taxon>Dikarya</taxon>
        <taxon>Ascomycota</taxon>
        <taxon>Pezizomycotina</taxon>
        <taxon>Eurotiomycetes</taxon>
        <taxon>Eurotiomycetidae</taxon>
        <taxon>Eurotiales</taxon>
        <taxon>Trichocomaceae</taxon>
        <taxon>Rasamsonia</taxon>
    </lineage>
</organism>
<gene>
    <name evidence="2" type="ORF">T310_4425</name>
</gene>
<proteinExistence type="predicted"/>
<evidence type="ECO:0000313" key="2">
    <source>
        <dbReference type="EMBL" id="KKA21554.1"/>
    </source>
</evidence>
<protein>
    <submittedName>
        <fullName evidence="2">Flavin-containing monooxygenase</fullName>
    </submittedName>
</protein>
<accession>A0A0F4YTH9</accession>
<dbReference type="SUPFAM" id="SSF51905">
    <property type="entry name" value="FAD/NAD(P)-binding domain"/>
    <property type="match status" value="2"/>
</dbReference>
<dbReference type="AlphaFoldDB" id="A0A0F4YTH9"/>
<evidence type="ECO:0000256" key="1">
    <source>
        <dbReference type="ARBA" id="ARBA00023002"/>
    </source>
</evidence>
<dbReference type="EMBL" id="LASV01000180">
    <property type="protein sequence ID" value="KKA21554.1"/>
    <property type="molecule type" value="Genomic_DNA"/>
</dbReference>
<dbReference type="PANTHER" id="PTHR43539">
    <property type="entry name" value="FLAVIN-BINDING MONOOXYGENASE-LIKE PROTEIN (AFU_ORTHOLOGUE AFUA_4G09220)"/>
    <property type="match status" value="1"/>
</dbReference>
<dbReference type="OrthoDB" id="74360at2759"/>
<name>A0A0F4YTH9_RASE3</name>
<dbReference type="Proteomes" id="UP000053958">
    <property type="component" value="Unassembled WGS sequence"/>
</dbReference>
<keyword evidence="2" id="KW-0503">Monooxygenase</keyword>
<comment type="caution">
    <text evidence="2">The sequence shown here is derived from an EMBL/GenBank/DDBJ whole genome shotgun (WGS) entry which is preliminary data.</text>
</comment>
<dbReference type="RefSeq" id="XP_013328166.1">
    <property type="nucleotide sequence ID" value="XM_013472712.1"/>
</dbReference>
<dbReference type="InterPro" id="IPR036188">
    <property type="entry name" value="FAD/NAD-bd_sf"/>
</dbReference>
<keyword evidence="3" id="KW-1185">Reference proteome</keyword>
<dbReference type="Pfam" id="PF13738">
    <property type="entry name" value="Pyr_redox_3"/>
    <property type="match status" value="1"/>
</dbReference>
<keyword evidence="1" id="KW-0560">Oxidoreductase</keyword>
<dbReference type="PANTHER" id="PTHR43539:SF68">
    <property type="entry name" value="FLAVIN-BINDING MONOOXYGENASE-LIKE PROTEIN (AFU_ORTHOLOGUE AFUA_4G09220)"/>
    <property type="match status" value="1"/>
</dbReference>
<dbReference type="InterPro" id="IPR050982">
    <property type="entry name" value="Auxin_biosynth/cation_transpt"/>
</dbReference>
<evidence type="ECO:0000313" key="3">
    <source>
        <dbReference type="Proteomes" id="UP000053958"/>
    </source>
</evidence>
<dbReference type="GO" id="GO:0004497">
    <property type="term" value="F:monooxygenase activity"/>
    <property type="evidence" value="ECO:0007669"/>
    <property type="project" value="UniProtKB-KW"/>
</dbReference>
<sequence length="609" mass="67359">MTVTTSVKTVLETLPCTLPTEKIPDDVDPAAIATTFAQRINDLSLEDFTSDALWRDTFALTGSLRTFYSAVSIIPVWRKLCHSRGATAFALLPGTAHVRRTGPEVCWLDVSFTFETENEPATSCYGFLSLVPDPDQSGNWKIWLLRTVLEQLQGNHGNVDQLAPVMSDSAKLNGFPKAVDGEQHFDCVVVGAGQAGLSTAGRLQALGVSYVLIERNDQVGDNWLLRYDSVKLHTTREYAHLPFDRTFTPDYPEWLTKHDLARGYKKWVAKYGINVWLSTNLESGVWDESRKQWILNLRKRHANGDCLQSISCSHVVMAVGGGCQVPIMPSYPGREKFKGVVLHSADYKNPFSWRGKHGVVIGTANTGHDVADDMVEAGLESVTMVQRGRTYVVPQEAYKKGADALYNAKIPSDVADRIAYSSPLVVSRQIGLLHSRYLAAAEPERFDALERVGFRVDRYGEVVYQLHEKFGGHYMDVGTSRKIADGLIKIKSDALPVAYTEDGLEFSDGSHLKADVIVFATGFAGNMRDVVREIFGSEVADVVEDFWGLNSEGELRGAFKPSGHPRLWYMGGTVGHARYFSRFVALQIKAAVLGTPLPIFESRGSQSIL</sequence>
<dbReference type="STRING" id="1408163.A0A0F4YTH9"/>